<feature type="transmembrane region" description="Helical" evidence="1">
    <location>
        <begin position="32"/>
        <end position="52"/>
    </location>
</feature>
<evidence type="ECO:0000313" key="2">
    <source>
        <dbReference type="EMBL" id="MCZ8510905.1"/>
    </source>
</evidence>
<keyword evidence="3" id="KW-1185">Reference proteome</keyword>
<dbReference type="PANTHER" id="PTHR40034">
    <property type="entry name" value="BSL5891 PROTEIN"/>
    <property type="match status" value="1"/>
</dbReference>
<dbReference type="Pfam" id="PF11755">
    <property type="entry name" value="DUF3311"/>
    <property type="match status" value="1"/>
</dbReference>
<gene>
    <name evidence="2" type="ORF">O9H85_00320</name>
</gene>
<name>A0ABT4Q1Z3_9BACL</name>
<organism evidence="2 3">
    <name type="scientific">Paenibacillus gyeongsangnamensis</name>
    <dbReference type="NCBI Taxonomy" id="3388067"/>
    <lineage>
        <taxon>Bacteria</taxon>
        <taxon>Bacillati</taxon>
        <taxon>Bacillota</taxon>
        <taxon>Bacilli</taxon>
        <taxon>Bacillales</taxon>
        <taxon>Paenibacillaceae</taxon>
        <taxon>Paenibacillus</taxon>
    </lineage>
</organism>
<comment type="caution">
    <text evidence="2">The sequence shown here is derived from an EMBL/GenBank/DDBJ whole genome shotgun (WGS) entry which is preliminary data.</text>
</comment>
<keyword evidence="1" id="KW-1133">Transmembrane helix</keyword>
<protein>
    <submittedName>
        <fullName evidence="2">DUF3311 domain-containing protein</fullName>
    </submittedName>
</protein>
<dbReference type="InterPro" id="IPR021741">
    <property type="entry name" value="DUF3311"/>
</dbReference>
<keyword evidence="1" id="KW-0812">Transmembrane</keyword>
<dbReference type="PANTHER" id="PTHR40034:SF1">
    <property type="entry name" value="BSL5891 PROTEIN"/>
    <property type="match status" value="1"/>
</dbReference>
<sequence>MISILLVIPFLAQLVALPLVNKMHPVILGFPLFHFWLLIWMVLTPLCTWGIYRIQKSKGEMD</sequence>
<keyword evidence="1" id="KW-0472">Membrane</keyword>
<dbReference type="EMBL" id="JAQAGZ010000001">
    <property type="protein sequence ID" value="MCZ8510905.1"/>
    <property type="molecule type" value="Genomic_DNA"/>
</dbReference>
<proteinExistence type="predicted"/>
<evidence type="ECO:0000256" key="1">
    <source>
        <dbReference type="SAM" id="Phobius"/>
    </source>
</evidence>
<accession>A0ABT4Q1Z3</accession>
<reference evidence="2 3" key="1">
    <citation type="submission" date="2022-12" db="EMBL/GenBank/DDBJ databases">
        <title>Draft genome sequence of Paenibacillus sp. dW9.</title>
        <authorList>
            <person name="Choi E.-W."/>
            <person name="Kim D.-U."/>
        </authorList>
    </citation>
    <scope>NUCLEOTIDE SEQUENCE [LARGE SCALE GENOMIC DNA]</scope>
    <source>
        <strain evidence="3">dW9</strain>
    </source>
</reference>
<evidence type="ECO:0000313" key="3">
    <source>
        <dbReference type="Proteomes" id="UP001527882"/>
    </source>
</evidence>
<dbReference type="Proteomes" id="UP001527882">
    <property type="component" value="Unassembled WGS sequence"/>
</dbReference>